<proteinExistence type="predicted"/>
<sequence length="130" mass="15696">MKSLSLFNLLTYYIHDIFVSFSHISLLIFQGFTINSFTLCSNDISNFLIRRHRHHQFNDEHHRYYWQHQKKKKFHAGHTRSQPHILATYMNKSIIFACFLYFFHNWNKANKEKNTSSGTKKESILLEKIE</sequence>
<name>A0ABQ8JAL5_DERPT</name>
<feature type="transmembrane region" description="Helical" evidence="1">
    <location>
        <begin position="12"/>
        <end position="32"/>
    </location>
</feature>
<keyword evidence="3" id="KW-1185">Reference proteome</keyword>
<evidence type="ECO:0000313" key="2">
    <source>
        <dbReference type="EMBL" id="KAH9419647.1"/>
    </source>
</evidence>
<keyword evidence="1" id="KW-1133">Transmembrane helix</keyword>
<evidence type="ECO:0000313" key="3">
    <source>
        <dbReference type="Proteomes" id="UP000887458"/>
    </source>
</evidence>
<dbReference type="EMBL" id="NJHN03000058">
    <property type="protein sequence ID" value="KAH9419647.1"/>
    <property type="molecule type" value="Genomic_DNA"/>
</dbReference>
<protein>
    <submittedName>
        <fullName evidence="2">Uncharacterized protein</fullName>
    </submittedName>
</protein>
<keyword evidence="1" id="KW-0812">Transmembrane</keyword>
<evidence type="ECO:0000256" key="1">
    <source>
        <dbReference type="SAM" id="Phobius"/>
    </source>
</evidence>
<gene>
    <name evidence="2" type="ORF">DERP_009705</name>
</gene>
<keyword evidence="1" id="KW-0472">Membrane</keyword>
<accession>A0ABQ8JAL5</accession>
<comment type="caution">
    <text evidence="2">The sequence shown here is derived from an EMBL/GenBank/DDBJ whole genome shotgun (WGS) entry which is preliminary data.</text>
</comment>
<feature type="transmembrane region" description="Helical" evidence="1">
    <location>
        <begin position="84"/>
        <end position="103"/>
    </location>
</feature>
<dbReference type="Proteomes" id="UP000887458">
    <property type="component" value="Unassembled WGS sequence"/>
</dbReference>
<reference evidence="2 3" key="1">
    <citation type="journal article" date="2018" name="J. Allergy Clin. Immunol.">
        <title>High-quality assembly of Dermatophagoides pteronyssinus genome and transcriptome reveals a wide range of novel allergens.</title>
        <authorList>
            <person name="Liu X.Y."/>
            <person name="Yang K.Y."/>
            <person name="Wang M.Q."/>
            <person name="Kwok J.S."/>
            <person name="Zeng X."/>
            <person name="Yang Z."/>
            <person name="Xiao X.J."/>
            <person name="Lau C.P."/>
            <person name="Li Y."/>
            <person name="Huang Z.M."/>
            <person name="Ba J.G."/>
            <person name="Yim A.K."/>
            <person name="Ouyang C.Y."/>
            <person name="Ngai S.M."/>
            <person name="Chan T.F."/>
            <person name="Leung E.L."/>
            <person name="Liu L."/>
            <person name="Liu Z.G."/>
            <person name="Tsui S.K."/>
        </authorList>
    </citation>
    <scope>NUCLEOTIDE SEQUENCE [LARGE SCALE GENOMIC DNA]</scope>
    <source>
        <strain evidence="2">Derp</strain>
    </source>
</reference>
<organism evidence="2 3">
    <name type="scientific">Dermatophagoides pteronyssinus</name>
    <name type="common">European house dust mite</name>
    <dbReference type="NCBI Taxonomy" id="6956"/>
    <lineage>
        <taxon>Eukaryota</taxon>
        <taxon>Metazoa</taxon>
        <taxon>Ecdysozoa</taxon>
        <taxon>Arthropoda</taxon>
        <taxon>Chelicerata</taxon>
        <taxon>Arachnida</taxon>
        <taxon>Acari</taxon>
        <taxon>Acariformes</taxon>
        <taxon>Sarcoptiformes</taxon>
        <taxon>Astigmata</taxon>
        <taxon>Psoroptidia</taxon>
        <taxon>Analgoidea</taxon>
        <taxon>Pyroglyphidae</taxon>
        <taxon>Dermatophagoidinae</taxon>
        <taxon>Dermatophagoides</taxon>
    </lineage>
</organism>
<reference evidence="2 3" key="2">
    <citation type="journal article" date="2022" name="Mol. Biol. Evol.">
        <title>Comparative Genomics Reveals Insights into the Divergent Evolution of Astigmatic Mites and Household Pest Adaptations.</title>
        <authorList>
            <person name="Xiong Q."/>
            <person name="Wan A.T."/>
            <person name="Liu X."/>
            <person name="Fung C.S."/>
            <person name="Xiao X."/>
            <person name="Malainual N."/>
            <person name="Hou J."/>
            <person name="Wang L."/>
            <person name="Wang M."/>
            <person name="Yang K.Y."/>
            <person name="Cui Y."/>
            <person name="Leung E.L."/>
            <person name="Nong W."/>
            <person name="Shin S.K."/>
            <person name="Au S.W."/>
            <person name="Jeong K.Y."/>
            <person name="Chew F.T."/>
            <person name="Hui J.H."/>
            <person name="Leung T.F."/>
            <person name="Tungtrongchitr A."/>
            <person name="Zhong N."/>
            <person name="Liu Z."/>
            <person name="Tsui S.K."/>
        </authorList>
    </citation>
    <scope>NUCLEOTIDE SEQUENCE [LARGE SCALE GENOMIC DNA]</scope>
    <source>
        <strain evidence="2">Derp</strain>
    </source>
</reference>